<proteinExistence type="predicted"/>
<keyword evidence="2" id="KW-1185">Reference proteome</keyword>
<evidence type="ECO:0000313" key="1">
    <source>
        <dbReference type="EMBL" id="KAI0033209.1"/>
    </source>
</evidence>
<accession>A0ACB8QN60</accession>
<name>A0ACB8QN60_9AGAM</name>
<sequence length="747" mass="82997">MPPVHDEYATQLYSLTRGHAIYHPHPGWNHERCTRNPPVRIGDVGYMFMGGFQRLFNVHLEPGHAEQPVELPDNFEPMLFQQSQIFQTSLSPQVFCSRSVRTTTVSLEASTAAVGGGKIEFAAAQERGAVLATPDAIRSSDARNRRAYEQYMLKHIEDWFALTERQGLGLRLEDLTLVMGVDLTQSWSTAVWTDHQLAGAFALEVDYAAVGSVRLASQFRWRNTQSAQVNWGPQPDRFEESIPGGVTLRTSLGDLVVASQKPVNELEDQAVFIRRLRAKKRPFLGIKLQANADPPDLDGQDPDDKLQEKFIIESDYEQAEDTDALMPVLDHILEYSDASIAIAHDEDLQPFLRMVENEAVSEDHQARHARRQSEPIGPIVSRTTKARWIKSLDVDIAPLQRATELRLPKDASAADAASGPSVDRRLEESPSLPRLAASPEPDAPVDHRSSTYAESEISQQWGSSLAEHTAGHSQEAYIPSKKNLKNKRNAMNRKARARLFNPGIDVVAGESASEESANVPAPSHKVARFREVPTKEIEEAANDAHHQPQIFIHPKARWWKEASVPSIERTLKCNGCGTSIPLSISGVPRLKLALVETFFCNSCASSEPGTDSRSTATFKEQCLYGLTHPRGPDAPSACHKPMSSASKFCSEQCRKMYARLHAQPRKVDVAKEQMREEEKRAHEQQLQQQQQWARVGGAGGDLGDVREKMAGLGVPAAMHEKGARPPRSPRPSRMRDVSYTARTLDIA</sequence>
<dbReference type="Proteomes" id="UP000814128">
    <property type="component" value="Unassembled WGS sequence"/>
</dbReference>
<dbReference type="EMBL" id="MU273525">
    <property type="protein sequence ID" value="KAI0033209.1"/>
    <property type="molecule type" value="Genomic_DNA"/>
</dbReference>
<gene>
    <name evidence="1" type="ORF">K488DRAFT_85130</name>
</gene>
<organism evidence="1 2">
    <name type="scientific">Vararia minispora EC-137</name>
    <dbReference type="NCBI Taxonomy" id="1314806"/>
    <lineage>
        <taxon>Eukaryota</taxon>
        <taxon>Fungi</taxon>
        <taxon>Dikarya</taxon>
        <taxon>Basidiomycota</taxon>
        <taxon>Agaricomycotina</taxon>
        <taxon>Agaricomycetes</taxon>
        <taxon>Russulales</taxon>
        <taxon>Lachnocladiaceae</taxon>
        <taxon>Vararia</taxon>
    </lineage>
</organism>
<reference evidence="1" key="2">
    <citation type="journal article" date="2022" name="New Phytol.">
        <title>Evolutionary transition to the ectomycorrhizal habit in the genomes of a hyperdiverse lineage of mushroom-forming fungi.</title>
        <authorList>
            <person name="Looney B."/>
            <person name="Miyauchi S."/>
            <person name="Morin E."/>
            <person name="Drula E."/>
            <person name="Courty P.E."/>
            <person name="Kohler A."/>
            <person name="Kuo A."/>
            <person name="LaButti K."/>
            <person name="Pangilinan J."/>
            <person name="Lipzen A."/>
            <person name="Riley R."/>
            <person name="Andreopoulos W."/>
            <person name="He G."/>
            <person name="Johnson J."/>
            <person name="Nolan M."/>
            <person name="Tritt A."/>
            <person name="Barry K.W."/>
            <person name="Grigoriev I.V."/>
            <person name="Nagy L.G."/>
            <person name="Hibbett D."/>
            <person name="Henrissat B."/>
            <person name="Matheny P.B."/>
            <person name="Labbe J."/>
            <person name="Martin F.M."/>
        </authorList>
    </citation>
    <scope>NUCLEOTIDE SEQUENCE</scope>
    <source>
        <strain evidence="1">EC-137</strain>
    </source>
</reference>
<reference evidence="1" key="1">
    <citation type="submission" date="2021-02" db="EMBL/GenBank/DDBJ databases">
        <authorList>
            <consortium name="DOE Joint Genome Institute"/>
            <person name="Ahrendt S."/>
            <person name="Looney B.P."/>
            <person name="Miyauchi S."/>
            <person name="Morin E."/>
            <person name="Drula E."/>
            <person name="Courty P.E."/>
            <person name="Chicoki N."/>
            <person name="Fauchery L."/>
            <person name="Kohler A."/>
            <person name="Kuo A."/>
            <person name="Labutti K."/>
            <person name="Pangilinan J."/>
            <person name="Lipzen A."/>
            <person name="Riley R."/>
            <person name="Andreopoulos W."/>
            <person name="He G."/>
            <person name="Johnson J."/>
            <person name="Barry K.W."/>
            <person name="Grigoriev I.V."/>
            <person name="Nagy L."/>
            <person name="Hibbett D."/>
            <person name="Henrissat B."/>
            <person name="Matheny P.B."/>
            <person name="Labbe J."/>
            <person name="Martin F."/>
        </authorList>
    </citation>
    <scope>NUCLEOTIDE SEQUENCE</scope>
    <source>
        <strain evidence="1">EC-137</strain>
    </source>
</reference>
<comment type="caution">
    <text evidence="1">The sequence shown here is derived from an EMBL/GenBank/DDBJ whole genome shotgun (WGS) entry which is preliminary data.</text>
</comment>
<evidence type="ECO:0000313" key="2">
    <source>
        <dbReference type="Proteomes" id="UP000814128"/>
    </source>
</evidence>
<protein>
    <submittedName>
        <fullName evidence="1">Uncharacterized protein</fullName>
    </submittedName>
</protein>